<dbReference type="VEuPathDB" id="FungiDB:TEQG_06844"/>
<dbReference type="HOGENOM" id="CLU_2147646_0_0_1"/>
<keyword evidence="2" id="KW-1185">Reference proteome</keyword>
<sequence>MSRNVTKQLPFFVESGHDLALQPLMWRMRSKWSNDIYFVECFKRRKASRTLDCGARGEMFVSEYGKNERNGSGGHSYTFTPGQRPELSRIREQLVSQIIGLVALGYTVRNSR</sequence>
<gene>
    <name evidence="1" type="ORF">TEQG_06844</name>
</gene>
<dbReference type="AlphaFoldDB" id="F2Q148"/>
<dbReference type="Proteomes" id="UP000009169">
    <property type="component" value="Unassembled WGS sequence"/>
</dbReference>
<protein>
    <submittedName>
        <fullName evidence="1">Uncharacterized protein</fullName>
    </submittedName>
</protein>
<evidence type="ECO:0000313" key="1">
    <source>
        <dbReference type="EMBL" id="EGE07866.1"/>
    </source>
</evidence>
<dbReference type="EMBL" id="DS995767">
    <property type="protein sequence ID" value="EGE07866.1"/>
    <property type="molecule type" value="Genomic_DNA"/>
</dbReference>
<proteinExistence type="predicted"/>
<organism evidence="1 2">
    <name type="scientific">Trichophyton equinum (strain ATCC MYA-4606 / CBS 127.97)</name>
    <name type="common">Horse ringworm fungus</name>
    <dbReference type="NCBI Taxonomy" id="559882"/>
    <lineage>
        <taxon>Eukaryota</taxon>
        <taxon>Fungi</taxon>
        <taxon>Dikarya</taxon>
        <taxon>Ascomycota</taxon>
        <taxon>Pezizomycotina</taxon>
        <taxon>Eurotiomycetes</taxon>
        <taxon>Eurotiomycetidae</taxon>
        <taxon>Onygenales</taxon>
        <taxon>Arthrodermataceae</taxon>
        <taxon>Trichophyton</taxon>
    </lineage>
</organism>
<evidence type="ECO:0000313" key="2">
    <source>
        <dbReference type="Proteomes" id="UP000009169"/>
    </source>
</evidence>
<reference evidence="2" key="1">
    <citation type="journal article" date="2012" name="MBio">
        <title>Comparative genome analysis of Trichophyton rubrum and related dermatophytes reveals candidate genes involved in infection.</title>
        <authorList>
            <person name="Martinez D.A."/>
            <person name="Oliver B.G."/>
            <person name="Graeser Y."/>
            <person name="Goldberg J.M."/>
            <person name="Li W."/>
            <person name="Martinez-Rossi N.M."/>
            <person name="Monod M."/>
            <person name="Shelest E."/>
            <person name="Barton R.C."/>
            <person name="Birch E."/>
            <person name="Brakhage A.A."/>
            <person name="Chen Z."/>
            <person name="Gurr S.J."/>
            <person name="Heiman D."/>
            <person name="Heitman J."/>
            <person name="Kosti I."/>
            <person name="Rossi A."/>
            <person name="Saif S."/>
            <person name="Samalova M."/>
            <person name="Saunders C.W."/>
            <person name="Shea T."/>
            <person name="Summerbell R.C."/>
            <person name="Xu J."/>
            <person name="Young S."/>
            <person name="Zeng Q."/>
            <person name="Birren B.W."/>
            <person name="Cuomo C.A."/>
            <person name="White T.C."/>
        </authorList>
    </citation>
    <scope>NUCLEOTIDE SEQUENCE [LARGE SCALE GENOMIC DNA]</scope>
    <source>
        <strain evidence="2">ATCC MYA-4606 / CBS 127.97</strain>
    </source>
</reference>
<accession>F2Q148</accession>
<name>F2Q148_TRIEC</name>